<keyword evidence="10" id="KW-1133">Transmembrane helix</keyword>
<feature type="signal peptide" evidence="11">
    <location>
        <begin position="1"/>
        <end position="16"/>
    </location>
</feature>
<keyword evidence="3" id="KW-0336">GPI-anchor</keyword>
<dbReference type="InterPro" id="IPR024571">
    <property type="entry name" value="ERAP1-like_C_dom"/>
</dbReference>
<comment type="subcellular location">
    <subcellularLocation>
        <location evidence="1">Cell membrane</location>
        <topology evidence="1">Lipid-anchor</topology>
        <topology evidence="1">GPI-anchor</topology>
    </subcellularLocation>
</comment>
<evidence type="ECO:0000259" key="14">
    <source>
        <dbReference type="Pfam" id="PF17900"/>
    </source>
</evidence>
<dbReference type="Gene3D" id="2.60.40.1910">
    <property type="match status" value="1"/>
</dbReference>
<comment type="cofactor">
    <cofactor evidence="10">
        <name>Zn(2+)</name>
        <dbReference type="ChEBI" id="CHEBI:29105"/>
    </cofactor>
    <text evidence="10">Binds 1 zinc ion per subunit.</text>
</comment>
<dbReference type="InterPro" id="IPR045357">
    <property type="entry name" value="Aminopeptidase_N-like_N"/>
</dbReference>
<name>A0ABM3MQJ5_GALME</name>
<dbReference type="SUPFAM" id="SSF63737">
    <property type="entry name" value="Leukotriene A4 hydrolase N-terminal domain"/>
    <property type="match status" value="1"/>
</dbReference>
<gene>
    <name evidence="16" type="primary">LOC113517732</name>
</gene>
<evidence type="ECO:0000256" key="2">
    <source>
        <dbReference type="ARBA" id="ARBA00010136"/>
    </source>
</evidence>
<dbReference type="EC" id="3.4.11.-" evidence="10"/>
<dbReference type="InterPro" id="IPR014782">
    <property type="entry name" value="Peptidase_M1_dom"/>
</dbReference>
<dbReference type="Gene3D" id="1.25.50.20">
    <property type="match status" value="1"/>
</dbReference>
<dbReference type="InterPro" id="IPR050344">
    <property type="entry name" value="Peptidase_M1_aminopeptidases"/>
</dbReference>
<evidence type="ECO:0000256" key="11">
    <source>
        <dbReference type="SAM" id="SignalP"/>
    </source>
</evidence>
<feature type="domain" description="Peptidase M1 membrane alanine aminopeptidase" evidence="12">
    <location>
        <begin position="275"/>
        <end position="501"/>
    </location>
</feature>
<dbReference type="InterPro" id="IPR034016">
    <property type="entry name" value="M1_APN-typ"/>
</dbReference>
<dbReference type="CDD" id="cd09601">
    <property type="entry name" value="M1_APN-Q_like"/>
    <property type="match status" value="1"/>
</dbReference>
<reference evidence="16" key="1">
    <citation type="submission" date="2025-08" db="UniProtKB">
        <authorList>
            <consortium name="RefSeq"/>
        </authorList>
    </citation>
    <scope>IDENTIFICATION</scope>
    <source>
        <tissue evidence="16">Whole larvae</tissue>
    </source>
</reference>
<feature type="transmembrane region" description="Helical" evidence="10">
    <location>
        <begin position="931"/>
        <end position="951"/>
    </location>
</feature>
<dbReference type="GeneID" id="113517732"/>
<feature type="chain" id="PRO_5046214878" description="Aminopeptidase" evidence="11">
    <location>
        <begin position="17"/>
        <end position="952"/>
    </location>
</feature>
<protein>
    <recommendedName>
        <fullName evidence="10">Aminopeptidase</fullName>
        <ecNumber evidence="10">3.4.11.-</ecNumber>
    </recommendedName>
</protein>
<dbReference type="PRINTS" id="PR00756">
    <property type="entry name" value="ALADIPTASE"/>
</dbReference>
<proteinExistence type="inferred from homology"/>
<keyword evidence="9" id="KW-0449">Lipoprotein</keyword>
<evidence type="ECO:0000259" key="13">
    <source>
        <dbReference type="Pfam" id="PF11838"/>
    </source>
</evidence>
<evidence type="ECO:0000259" key="12">
    <source>
        <dbReference type="Pfam" id="PF01433"/>
    </source>
</evidence>
<dbReference type="SUPFAM" id="SSF55486">
    <property type="entry name" value="Metalloproteases ('zincins'), catalytic domain"/>
    <property type="match status" value="1"/>
</dbReference>
<dbReference type="Pfam" id="PF11838">
    <property type="entry name" value="ERAP1_C"/>
    <property type="match status" value="1"/>
</dbReference>
<evidence type="ECO:0000256" key="8">
    <source>
        <dbReference type="ARBA" id="ARBA00023049"/>
    </source>
</evidence>
<dbReference type="RefSeq" id="XP_052753554.1">
    <property type="nucleotide sequence ID" value="XM_052897594.1"/>
</dbReference>
<evidence type="ECO:0000313" key="16">
    <source>
        <dbReference type="RefSeq" id="XP_052753554.1"/>
    </source>
</evidence>
<keyword evidence="10" id="KW-0812">Transmembrane</keyword>
<dbReference type="Proteomes" id="UP001652740">
    <property type="component" value="Unplaced"/>
</dbReference>
<dbReference type="InterPro" id="IPR027268">
    <property type="entry name" value="Peptidase_M4/M1_CTD_sf"/>
</dbReference>
<keyword evidence="15" id="KW-1185">Reference proteome</keyword>
<sequence>MLFLVLLCTLVGSISAIPPHLEDGLGSDFEYYNTNLDNPQYRLKDNVYPIEVFVDLDVYLKEAKFDGVVKILVEVREENITQIVLHQKVVRILSVDVLNSANQPVQLQVPNMFTTDDYYELLLINVANPLAIGQYTIIVNYLGQINTNPLDRGFYRGYYFYNDETHYYATTQFQPYHARKAFPCFDEPQFKSRYVISIVRDSNLSPSFSNMAINDSATNEVAPGRVRETFLPTPKISAYLIAFHVSDFVATNFSSTPTKPFQIISRQGATDQHAYAADIGRKISDALDDYLAIDYYDMGQGQPMKNDHIALPDFPSGAMENWGMVNYREAYLLFDGNNTNISNKITIATIIAHELAHKWFGNLVTCFWWSNLWLNESFASFFEYFAAHKADPSLQLFDQFVVNYVHSALSADASPNVNSMNNSDVSNNPSITSHFSTTSYAKGASVLWTLENFVGPRTFRTALRYYLRSRAYEIGTPEDMYNAFKRATSEDLEFTRNFPDVDIGKVFDSWVQNPGSPVVNVTLDTANGVITVEQKRYVLSGTPPEQLWQIPLTWTFGSDPKFYDTKPRLLLSSRSATIQASTGHNWVIFNIGQSGLYRVAYDDHNWEMIASYLRNDANRLRVNVINRAQIVNDVLFFIRSDGISIARAFDVLSFLRRETDYYVWAAAIGQLDWIRRRLEHIDVAHQEFDNFLLESLETVIGNLGYNERNSDSVPTILNRMQILNLACNLGHQGCVSDSLQKWNNFRNNPSQLVPPNLRRYVYCVGLREGNAADYNFLLNLYNTAENTADMVVILRALACTRDENSLRSYLNETMYNNKIRIHDRTNAFSFALQGNRENLGIVLNFLYDNFEEIRETYGGGDRLNVVISSLSTYLTNITDIETFQNWSYTNQLALGESFSSALSVVQSALNNLNWGSNNVVAIYSSLLQRGAATSITVSLILLLVALSAHIFN</sequence>
<dbReference type="InterPro" id="IPR001930">
    <property type="entry name" value="Peptidase_M1"/>
</dbReference>
<evidence type="ECO:0000256" key="4">
    <source>
        <dbReference type="ARBA" id="ARBA00022670"/>
    </source>
</evidence>
<keyword evidence="3" id="KW-0325">Glycoprotein</keyword>
<keyword evidence="10" id="KW-0031">Aminopeptidase</keyword>
<dbReference type="Gene3D" id="2.60.40.1730">
    <property type="entry name" value="tricorn interacting facor f3 domain"/>
    <property type="match status" value="1"/>
</dbReference>
<evidence type="ECO:0000256" key="3">
    <source>
        <dbReference type="ARBA" id="ARBA00022622"/>
    </source>
</evidence>
<feature type="domain" description="ERAP1-like C-terminal" evidence="13">
    <location>
        <begin position="586"/>
        <end position="902"/>
    </location>
</feature>
<evidence type="ECO:0000313" key="15">
    <source>
        <dbReference type="Proteomes" id="UP001652740"/>
    </source>
</evidence>
<dbReference type="Gene3D" id="1.10.390.10">
    <property type="entry name" value="Neutral Protease Domain 2"/>
    <property type="match status" value="1"/>
</dbReference>
<evidence type="ECO:0000256" key="5">
    <source>
        <dbReference type="ARBA" id="ARBA00022723"/>
    </source>
</evidence>
<keyword evidence="11" id="KW-0732">Signal</keyword>
<keyword evidence="7 10" id="KW-0862">Zinc</keyword>
<accession>A0ABM3MQJ5</accession>
<evidence type="ECO:0000256" key="9">
    <source>
        <dbReference type="ARBA" id="ARBA00023288"/>
    </source>
</evidence>
<dbReference type="Pfam" id="PF01433">
    <property type="entry name" value="Peptidase_M1"/>
    <property type="match status" value="1"/>
</dbReference>
<keyword evidence="8 10" id="KW-0482">Metalloprotease</keyword>
<dbReference type="PANTHER" id="PTHR11533">
    <property type="entry name" value="PROTEASE M1 ZINC METALLOPROTEASE"/>
    <property type="match status" value="1"/>
</dbReference>
<keyword evidence="5 10" id="KW-0479">Metal-binding</keyword>
<feature type="domain" description="Aminopeptidase N-like N-terminal" evidence="14">
    <location>
        <begin position="54"/>
        <end position="240"/>
    </location>
</feature>
<keyword evidence="10" id="KW-0472">Membrane</keyword>
<comment type="similarity">
    <text evidence="2 10">Belongs to the peptidase M1 family.</text>
</comment>
<organism evidence="15 16">
    <name type="scientific">Galleria mellonella</name>
    <name type="common">Greater wax moth</name>
    <dbReference type="NCBI Taxonomy" id="7137"/>
    <lineage>
        <taxon>Eukaryota</taxon>
        <taxon>Metazoa</taxon>
        <taxon>Ecdysozoa</taxon>
        <taxon>Arthropoda</taxon>
        <taxon>Hexapoda</taxon>
        <taxon>Insecta</taxon>
        <taxon>Pterygota</taxon>
        <taxon>Neoptera</taxon>
        <taxon>Endopterygota</taxon>
        <taxon>Lepidoptera</taxon>
        <taxon>Glossata</taxon>
        <taxon>Ditrysia</taxon>
        <taxon>Pyraloidea</taxon>
        <taxon>Pyralidae</taxon>
        <taxon>Galleriinae</taxon>
        <taxon>Galleria</taxon>
    </lineage>
</organism>
<evidence type="ECO:0000256" key="1">
    <source>
        <dbReference type="ARBA" id="ARBA00004609"/>
    </source>
</evidence>
<keyword evidence="4 10" id="KW-0645">Protease</keyword>
<evidence type="ECO:0000256" key="10">
    <source>
        <dbReference type="RuleBase" id="RU364040"/>
    </source>
</evidence>
<keyword evidence="6 10" id="KW-0378">Hydrolase</keyword>
<evidence type="ECO:0000256" key="7">
    <source>
        <dbReference type="ARBA" id="ARBA00022833"/>
    </source>
</evidence>
<evidence type="ECO:0000256" key="6">
    <source>
        <dbReference type="ARBA" id="ARBA00022801"/>
    </source>
</evidence>
<dbReference type="InterPro" id="IPR042097">
    <property type="entry name" value="Aminopeptidase_N-like_N_sf"/>
</dbReference>
<dbReference type="PANTHER" id="PTHR11533:SF301">
    <property type="entry name" value="AMINOPEPTIDASE"/>
    <property type="match status" value="1"/>
</dbReference>
<dbReference type="Pfam" id="PF17900">
    <property type="entry name" value="Peptidase_M1_N"/>
    <property type="match status" value="1"/>
</dbReference>